<organism evidence="1 2">
    <name type="scientific">Paracoccus benzoatiresistens</name>
    <dbReference type="NCBI Taxonomy" id="2997341"/>
    <lineage>
        <taxon>Bacteria</taxon>
        <taxon>Pseudomonadati</taxon>
        <taxon>Pseudomonadota</taxon>
        <taxon>Alphaproteobacteria</taxon>
        <taxon>Rhodobacterales</taxon>
        <taxon>Paracoccaceae</taxon>
        <taxon>Paracoccus</taxon>
    </lineage>
</organism>
<dbReference type="Proteomes" id="UP001149822">
    <property type="component" value="Unassembled WGS sequence"/>
</dbReference>
<dbReference type="RefSeq" id="WP_268944663.1">
    <property type="nucleotide sequence ID" value="NZ_JAPTYD010000147.1"/>
</dbReference>
<gene>
    <name evidence="1" type="ORF">OU682_23865</name>
</gene>
<name>A0ABT4JBR1_9RHOB</name>
<sequence>MLSRQEYGPANVTTMVDRTRRFRVALKNEEKRIKPIMAQVQRL</sequence>
<comment type="caution">
    <text evidence="1">The sequence shown here is derived from an EMBL/GenBank/DDBJ whole genome shotgun (WGS) entry which is preliminary data.</text>
</comment>
<protein>
    <submittedName>
        <fullName evidence="1">Uncharacterized protein</fullName>
    </submittedName>
</protein>
<keyword evidence="2" id="KW-1185">Reference proteome</keyword>
<dbReference type="EMBL" id="JAPTYD010000147">
    <property type="protein sequence ID" value="MCZ0964578.1"/>
    <property type="molecule type" value="Genomic_DNA"/>
</dbReference>
<accession>A0ABT4JBR1</accession>
<reference evidence="1" key="1">
    <citation type="submission" date="2022-12" db="EMBL/GenBank/DDBJ databases">
        <title>Paracoccus sp. EF6 isolated from a lake water.</title>
        <authorList>
            <person name="Liu H."/>
        </authorList>
    </citation>
    <scope>NUCLEOTIDE SEQUENCE</scope>
    <source>
        <strain evidence="1">EF6</strain>
    </source>
</reference>
<proteinExistence type="predicted"/>
<evidence type="ECO:0000313" key="2">
    <source>
        <dbReference type="Proteomes" id="UP001149822"/>
    </source>
</evidence>
<evidence type="ECO:0000313" key="1">
    <source>
        <dbReference type="EMBL" id="MCZ0964578.1"/>
    </source>
</evidence>